<dbReference type="InterPro" id="IPR036188">
    <property type="entry name" value="FAD/NAD-bd_sf"/>
</dbReference>
<dbReference type="InterPro" id="IPR006076">
    <property type="entry name" value="FAD-dep_OxRdtase"/>
</dbReference>
<evidence type="ECO:0000313" key="4">
    <source>
        <dbReference type="Proteomes" id="UP000285456"/>
    </source>
</evidence>
<feature type="domain" description="FAD dependent oxidoreductase" evidence="2">
    <location>
        <begin position="15"/>
        <end position="372"/>
    </location>
</feature>
<dbReference type="Proteomes" id="UP000285456">
    <property type="component" value="Unassembled WGS sequence"/>
</dbReference>
<dbReference type="PANTHER" id="PTHR13847">
    <property type="entry name" value="SARCOSINE DEHYDROGENASE-RELATED"/>
    <property type="match status" value="1"/>
</dbReference>
<dbReference type="EMBL" id="QWEH01000022">
    <property type="protein sequence ID" value="RHW29596.1"/>
    <property type="molecule type" value="Genomic_DNA"/>
</dbReference>
<name>A0A417YAQ5_9BACI</name>
<protein>
    <submittedName>
        <fullName evidence="3">FAD-binding oxidoreductase</fullName>
    </submittedName>
</protein>
<evidence type="ECO:0000313" key="3">
    <source>
        <dbReference type="EMBL" id="RHW29596.1"/>
    </source>
</evidence>
<dbReference type="SUPFAM" id="SSF51905">
    <property type="entry name" value="FAD/NAD(P)-binding domain"/>
    <property type="match status" value="1"/>
</dbReference>
<sequence length="401" mass="43528">MKKLFEELRFMETADVVIVGGGVIGTSIAYRLAGNRKVVLIEKGEIGAETSGSCDKAIFLQSKKPGFPIKLAQESRMVYENLEEELGMNIEFQKNGGMIVIENESHLDFMRKFVKQQNKADINVKLVDQKEALAFQPCLSPGIVGATYSTVDAEVNPLLLTRAFAEAAKRKGLIIRRHTEVTGIVTKDSRVIAVQTNDGRIETELVINAAGPFAPKIAEMVGIGLPIIPRRGVILISEKVKPIVHGNILCSQYIAAKHLSNNTDVPSYGIGLSLGQTESGNLLIGGSREFKGYDKAVEPKILSAVAMHARRIAPSLEPVRIIRAMVGFRPFTSDGLPIISEVPHLKGFIIAAGHEGDGIALAPITGLLVASLVNKDLKYKDFLDQLQLDRFNASHASPKQG</sequence>
<dbReference type="Gene3D" id="3.30.9.10">
    <property type="entry name" value="D-Amino Acid Oxidase, subunit A, domain 2"/>
    <property type="match status" value="1"/>
</dbReference>
<dbReference type="OrthoDB" id="9794226at2"/>
<evidence type="ECO:0000259" key="2">
    <source>
        <dbReference type="Pfam" id="PF01266"/>
    </source>
</evidence>
<dbReference type="SUPFAM" id="SSF54373">
    <property type="entry name" value="FAD-linked reductases, C-terminal domain"/>
    <property type="match status" value="1"/>
</dbReference>
<dbReference type="Pfam" id="PF01266">
    <property type="entry name" value="DAO"/>
    <property type="match status" value="1"/>
</dbReference>
<dbReference type="PANTHER" id="PTHR13847:SF287">
    <property type="entry name" value="FAD-DEPENDENT OXIDOREDUCTASE DOMAIN-CONTAINING PROTEIN 1"/>
    <property type="match status" value="1"/>
</dbReference>
<keyword evidence="4" id="KW-1185">Reference proteome</keyword>
<dbReference type="GO" id="GO:0016491">
    <property type="term" value="F:oxidoreductase activity"/>
    <property type="evidence" value="ECO:0007669"/>
    <property type="project" value="UniProtKB-KW"/>
</dbReference>
<accession>A0A417YAQ5</accession>
<organism evidence="3 4">
    <name type="scientific">Oceanobacillus profundus</name>
    <dbReference type="NCBI Taxonomy" id="372463"/>
    <lineage>
        <taxon>Bacteria</taxon>
        <taxon>Bacillati</taxon>
        <taxon>Bacillota</taxon>
        <taxon>Bacilli</taxon>
        <taxon>Bacillales</taxon>
        <taxon>Bacillaceae</taxon>
        <taxon>Oceanobacillus</taxon>
    </lineage>
</organism>
<comment type="caution">
    <text evidence="3">The sequence shown here is derived from an EMBL/GenBank/DDBJ whole genome shotgun (WGS) entry which is preliminary data.</text>
</comment>
<dbReference type="Gene3D" id="3.50.50.60">
    <property type="entry name" value="FAD/NAD(P)-binding domain"/>
    <property type="match status" value="1"/>
</dbReference>
<keyword evidence="1" id="KW-0560">Oxidoreductase</keyword>
<dbReference type="AlphaFoldDB" id="A0A417YAQ5"/>
<dbReference type="GO" id="GO:0005737">
    <property type="term" value="C:cytoplasm"/>
    <property type="evidence" value="ECO:0007669"/>
    <property type="project" value="TreeGrafter"/>
</dbReference>
<evidence type="ECO:0000256" key="1">
    <source>
        <dbReference type="ARBA" id="ARBA00023002"/>
    </source>
</evidence>
<gene>
    <name evidence="3" type="ORF">D1B32_21055</name>
</gene>
<proteinExistence type="predicted"/>
<reference evidence="3 4" key="1">
    <citation type="journal article" date="2007" name="Int. J. Syst. Evol. Microbiol.">
        <title>Oceanobacillus profundus sp. nov., isolated from a deep-sea sediment core.</title>
        <authorList>
            <person name="Kim Y.G."/>
            <person name="Choi D.H."/>
            <person name="Hyun S."/>
            <person name="Cho B.C."/>
        </authorList>
    </citation>
    <scope>NUCLEOTIDE SEQUENCE [LARGE SCALE GENOMIC DNA]</scope>
    <source>
        <strain evidence="3 4">DSM 18246</strain>
    </source>
</reference>